<feature type="domain" description="Peptidase MA-like" evidence="2">
    <location>
        <begin position="538"/>
        <end position="674"/>
    </location>
</feature>
<dbReference type="AlphaFoldDB" id="A0A7C4LN03"/>
<sequence>MGAVNWFLVMSCCFAADEAALKLAHSHLARGRYAEAVEAFETLLAESPQNEPVVLGCVAAHAAQGERDQAETLLDAFLKRQPHAPQGWAYRARLHWERGQLAEAAQAAQQAMQRQPDCPLARLIQAHVWVETGQLKEASEGYRWFVRYYNRVQPRHAETLLIIGEGAAQYARWHSVAQIFDFLVNTLCVDALKADPECWQAHYLAGTLLLEKYNSADALPELKAALAINPQAVPVHLALAADALERLQTDAAARHIDRALAVDPHHPEALRLQAQLFLHQGRLTEAHQSLAQALRRQPVSQAALALRAYSLALRGDVPAVDRFRDLLAHLDHMHDWRAADSEFERLFVDLAQRNPRPGYFLSALGRLFEQDRKFAYAECCYRQAIASMPQLAPPKSELGMLYFQIGRLAEAQKLLDDAFKADPYHVRVSNMRKVLRVLEGYGTVATPHFVIRADSQLDGVLARYMAEYLEEIYAEITQRYGFEPPQRTQIEVYNQAKGLAGHQWFSARMIGLPWLQTIGASTGTIVALTSPAATAEPYNWARVLRHEFVHVITIQQTDFNIPHWLTEALATREEGYPPPPEWNELLRQRVAQNNLWNLDNLHLGFQRAESREDWTFAYCQSVLYAEYFVQRFGETALVRLLDAYRHTRSTEQALRTAFGVDKADVEAGYLQFLKERVAKLDAQADDGFADPARIRQEYAERPHDPATQAAYAALQFRLGRFAEAQSLAGKVLERDPAQPLAAAVRAQGYAREERWDDAQRVLLPAFREEQPHPRVLLLLAQVHMQRGDAAAAMRLFQLGRRHFPDRREWLSGMVQAAEIAGDEALLQEALEAQVATDADDAGPRVRLAQMAYDRGDFSRAARFARLALHIDVLDAEVHILLARALRRMQQFPAAHDAYSVALSLRPGVPNWELEYAEALWDGHRQDEARSRLDAFLARHPDDAAAKALRQRWNQSGKKK</sequence>
<dbReference type="PANTHER" id="PTHR12558">
    <property type="entry name" value="CELL DIVISION CYCLE 16,23,27"/>
    <property type="match status" value="1"/>
</dbReference>
<dbReference type="Pfam" id="PF13485">
    <property type="entry name" value="Peptidase_MA_2"/>
    <property type="match status" value="1"/>
</dbReference>
<name>A0A7C4LN03_9PLAN</name>
<comment type="caution">
    <text evidence="3">The sequence shown here is derived from an EMBL/GenBank/DDBJ whole genome shotgun (WGS) entry which is preliminary data.</text>
</comment>
<feature type="repeat" description="TPR" evidence="1">
    <location>
        <begin position="392"/>
        <end position="425"/>
    </location>
</feature>
<reference evidence="3" key="1">
    <citation type="journal article" date="2020" name="mSystems">
        <title>Genome- and Community-Level Interaction Insights into Carbon Utilization and Element Cycling Functions of Hydrothermarchaeota in Hydrothermal Sediment.</title>
        <authorList>
            <person name="Zhou Z."/>
            <person name="Liu Y."/>
            <person name="Xu W."/>
            <person name="Pan J."/>
            <person name="Luo Z.H."/>
            <person name="Li M."/>
        </authorList>
    </citation>
    <scope>NUCLEOTIDE SEQUENCE [LARGE SCALE GENOMIC DNA]</scope>
    <source>
        <strain evidence="3">SpSt-508</strain>
    </source>
</reference>
<dbReference type="InterPro" id="IPR019734">
    <property type="entry name" value="TPR_rpt"/>
</dbReference>
<dbReference type="GO" id="GO:0051301">
    <property type="term" value="P:cell division"/>
    <property type="evidence" value="ECO:0007669"/>
    <property type="project" value="TreeGrafter"/>
</dbReference>
<evidence type="ECO:0000256" key="1">
    <source>
        <dbReference type="PROSITE-ProRule" id="PRU00339"/>
    </source>
</evidence>
<dbReference type="Pfam" id="PF13181">
    <property type="entry name" value="TPR_8"/>
    <property type="match status" value="1"/>
</dbReference>
<accession>A0A7C4LN03</accession>
<dbReference type="EMBL" id="DSVQ01000019">
    <property type="protein sequence ID" value="HGT41162.1"/>
    <property type="molecule type" value="Genomic_DNA"/>
</dbReference>
<proteinExistence type="predicted"/>
<evidence type="ECO:0000259" key="2">
    <source>
        <dbReference type="Pfam" id="PF13485"/>
    </source>
</evidence>
<keyword evidence="1" id="KW-0802">TPR repeat</keyword>
<protein>
    <submittedName>
        <fullName evidence="3">Tetratricopeptide repeat protein</fullName>
    </submittedName>
</protein>
<dbReference type="Pfam" id="PF07721">
    <property type="entry name" value="TPR_4"/>
    <property type="match status" value="1"/>
</dbReference>
<dbReference type="SUPFAM" id="SSF48452">
    <property type="entry name" value="TPR-like"/>
    <property type="match status" value="3"/>
</dbReference>
<dbReference type="InterPro" id="IPR011990">
    <property type="entry name" value="TPR-like_helical_dom_sf"/>
</dbReference>
<dbReference type="SMART" id="SM00028">
    <property type="entry name" value="TPR"/>
    <property type="match status" value="11"/>
</dbReference>
<dbReference type="Pfam" id="PF13432">
    <property type="entry name" value="TPR_16"/>
    <property type="match status" value="2"/>
</dbReference>
<dbReference type="PANTHER" id="PTHR12558:SF13">
    <property type="entry name" value="CELL DIVISION CYCLE PROTEIN 27 HOMOLOG"/>
    <property type="match status" value="1"/>
</dbReference>
<dbReference type="Gene3D" id="1.25.40.10">
    <property type="entry name" value="Tetratricopeptide repeat domain"/>
    <property type="match status" value="5"/>
</dbReference>
<evidence type="ECO:0000313" key="3">
    <source>
        <dbReference type="EMBL" id="HGT41162.1"/>
    </source>
</evidence>
<organism evidence="3">
    <name type="scientific">Schlesneria paludicola</name>
    <dbReference type="NCBI Taxonomy" id="360056"/>
    <lineage>
        <taxon>Bacteria</taxon>
        <taxon>Pseudomonadati</taxon>
        <taxon>Planctomycetota</taxon>
        <taxon>Planctomycetia</taxon>
        <taxon>Planctomycetales</taxon>
        <taxon>Planctomycetaceae</taxon>
        <taxon>Schlesneria</taxon>
    </lineage>
</organism>
<dbReference type="GO" id="GO:0042802">
    <property type="term" value="F:identical protein binding"/>
    <property type="evidence" value="ECO:0007669"/>
    <property type="project" value="InterPro"/>
</dbReference>
<feature type="repeat" description="TPR" evidence="1">
    <location>
        <begin position="17"/>
        <end position="50"/>
    </location>
</feature>
<dbReference type="InterPro" id="IPR011717">
    <property type="entry name" value="TPR-4"/>
</dbReference>
<gene>
    <name evidence="3" type="ORF">ENS64_18095</name>
</gene>
<dbReference type="Pfam" id="PF14559">
    <property type="entry name" value="TPR_19"/>
    <property type="match status" value="2"/>
</dbReference>
<dbReference type="PROSITE" id="PS50005">
    <property type="entry name" value="TPR"/>
    <property type="match status" value="2"/>
</dbReference>
<dbReference type="InterPro" id="IPR039568">
    <property type="entry name" value="Peptidase_MA-like_dom"/>
</dbReference>